<keyword evidence="1" id="KW-0805">Transcription regulation</keyword>
<dbReference type="PANTHER" id="PTHR44688">
    <property type="entry name" value="DNA-BINDING TRANSCRIPTIONAL ACTIVATOR DEVR_DOSR"/>
    <property type="match status" value="1"/>
</dbReference>
<dbReference type="InterPro" id="IPR036388">
    <property type="entry name" value="WH-like_DNA-bd_sf"/>
</dbReference>
<sequence length="231" mass="26201">MQHSPPAHQRGLTEQMKAKIAEIDAVANEIPGVIIIHSNNGMGVEYMSQRGLDLLGVTLEEVVAMGPAYYDRFFNPEEANDYVPKIIGALERNDQLEWVSFFQQVRNLPNYEYTWYASSTKIFMRDETGNPILNITIAVPLDLAHHNTTKVDRLQKENEFLRNNYSKFSKLTGRERDILKLTALGKSSGEVAEALFISTATVETHRKNIKKKLGINSSYELSQYAMAFDLI</sequence>
<gene>
    <name evidence="6" type="ORF">I5M27_06870</name>
</gene>
<name>A0ABS1BZY1_9BACT</name>
<evidence type="ECO:0000259" key="4">
    <source>
        <dbReference type="PROSITE" id="PS50043"/>
    </source>
</evidence>
<dbReference type="EMBL" id="JAEHFX010000003">
    <property type="protein sequence ID" value="MBK0402701.1"/>
    <property type="molecule type" value="Genomic_DNA"/>
</dbReference>
<evidence type="ECO:0000256" key="1">
    <source>
        <dbReference type="ARBA" id="ARBA00023015"/>
    </source>
</evidence>
<dbReference type="SUPFAM" id="SSF46894">
    <property type="entry name" value="C-terminal effector domain of the bipartite response regulators"/>
    <property type="match status" value="1"/>
</dbReference>
<evidence type="ECO:0000256" key="2">
    <source>
        <dbReference type="ARBA" id="ARBA00023125"/>
    </source>
</evidence>
<dbReference type="InterPro" id="IPR016032">
    <property type="entry name" value="Sig_transdc_resp-reg_C-effctor"/>
</dbReference>
<dbReference type="PRINTS" id="PR00038">
    <property type="entry name" value="HTHLUXR"/>
</dbReference>
<feature type="domain" description="HTH luxR-type" evidence="4">
    <location>
        <begin position="164"/>
        <end position="229"/>
    </location>
</feature>
<dbReference type="SMART" id="SM00421">
    <property type="entry name" value="HTH_LUXR"/>
    <property type="match status" value="1"/>
</dbReference>
<comment type="caution">
    <text evidence="6">The sequence shown here is derived from an EMBL/GenBank/DDBJ whole genome shotgun (WGS) entry which is preliminary data.</text>
</comment>
<dbReference type="InterPro" id="IPR035965">
    <property type="entry name" value="PAS-like_dom_sf"/>
</dbReference>
<keyword evidence="7" id="KW-1185">Reference proteome</keyword>
<dbReference type="InterPro" id="IPR000014">
    <property type="entry name" value="PAS"/>
</dbReference>
<keyword evidence="2" id="KW-0238">DNA-binding</keyword>
<evidence type="ECO:0000256" key="3">
    <source>
        <dbReference type="ARBA" id="ARBA00023163"/>
    </source>
</evidence>
<evidence type="ECO:0000313" key="7">
    <source>
        <dbReference type="Proteomes" id="UP000644147"/>
    </source>
</evidence>
<organism evidence="6 7">
    <name type="scientific">Adhaeribacter terrigena</name>
    <dbReference type="NCBI Taxonomy" id="2793070"/>
    <lineage>
        <taxon>Bacteria</taxon>
        <taxon>Pseudomonadati</taxon>
        <taxon>Bacteroidota</taxon>
        <taxon>Cytophagia</taxon>
        <taxon>Cytophagales</taxon>
        <taxon>Hymenobacteraceae</taxon>
        <taxon>Adhaeribacter</taxon>
    </lineage>
</organism>
<dbReference type="SUPFAM" id="SSF55785">
    <property type="entry name" value="PYP-like sensor domain (PAS domain)"/>
    <property type="match status" value="1"/>
</dbReference>
<dbReference type="InterPro" id="IPR000792">
    <property type="entry name" value="Tscrpt_reg_LuxR_C"/>
</dbReference>
<dbReference type="CDD" id="cd06170">
    <property type="entry name" value="LuxR_C_like"/>
    <property type="match status" value="1"/>
</dbReference>
<feature type="domain" description="PAS" evidence="5">
    <location>
        <begin position="19"/>
        <end position="93"/>
    </location>
</feature>
<dbReference type="PANTHER" id="PTHR44688:SF16">
    <property type="entry name" value="DNA-BINDING TRANSCRIPTIONAL ACTIVATOR DEVR_DOSR"/>
    <property type="match status" value="1"/>
</dbReference>
<dbReference type="PROSITE" id="PS50043">
    <property type="entry name" value="HTH_LUXR_2"/>
    <property type="match status" value="1"/>
</dbReference>
<dbReference type="Proteomes" id="UP000644147">
    <property type="component" value="Unassembled WGS sequence"/>
</dbReference>
<accession>A0ABS1BZY1</accession>
<reference evidence="6 7" key="1">
    <citation type="submission" date="2020-12" db="EMBL/GenBank/DDBJ databases">
        <title>Bacterial novel species Adhaeribacter sp. BT258 isolated from soil.</title>
        <authorList>
            <person name="Jung H.-Y."/>
        </authorList>
    </citation>
    <scope>NUCLEOTIDE SEQUENCE [LARGE SCALE GENOMIC DNA]</scope>
    <source>
        <strain evidence="6 7">BT258</strain>
    </source>
</reference>
<evidence type="ECO:0000259" key="5">
    <source>
        <dbReference type="PROSITE" id="PS50112"/>
    </source>
</evidence>
<keyword evidence="3" id="KW-0804">Transcription</keyword>
<evidence type="ECO:0000313" key="6">
    <source>
        <dbReference type="EMBL" id="MBK0402701.1"/>
    </source>
</evidence>
<proteinExistence type="predicted"/>
<protein>
    <submittedName>
        <fullName evidence="6">LuxR family transcriptional regulator</fullName>
    </submittedName>
</protein>
<dbReference type="PROSITE" id="PS00622">
    <property type="entry name" value="HTH_LUXR_1"/>
    <property type="match status" value="1"/>
</dbReference>
<dbReference type="Gene3D" id="1.10.10.10">
    <property type="entry name" value="Winged helix-like DNA-binding domain superfamily/Winged helix DNA-binding domain"/>
    <property type="match status" value="1"/>
</dbReference>
<dbReference type="Pfam" id="PF00196">
    <property type="entry name" value="GerE"/>
    <property type="match status" value="1"/>
</dbReference>
<dbReference type="PROSITE" id="PS50112">
    <property type="entry name" value="PAS"/>
    <property type="match status" value="1"/>
</dbReference>